<name>A0AAP0NUU2_9MAGN</name>
<sequence length="57" mass="6943">MKSIEEEVQEFLQVEVRFAYVLIETSKIEFAKLCFNKEIQLYIVVYFFHLKFVHLLV</sequence>
<proteinExistence type="predicted"/>
<keyword evidence="2" id="KW-1185">Reference proteome</keyword>
<dbReference type="Proteomes" id="UP001419268">
    <property type="component" value="Unassembled WGS sequence"/>
</dbReference>
<accession>A0AAP0NUU2</accession>
<evidence type="ECO:0000313" key="1">
    <source>
        <dbReference type="EMBL" id="KAK9118525.1"/>
    </source>
</evidence>
<dbReference type="AlphaFoldDB" id="A0AAP0NUU2"/>
<evidence type="ECO:0000313" key="2">
    <source>
        <dbReference type="Proteomes" id="UP001419268"/>
    </source>
</evidence>
<organism evidence="1 2">
    <name type="scientific">Stephania cephalantha</name>
    <dbReference type="NCBI Taxonomy" id="152367"/>
    <lineage>
        <taxon>Eukaryota</taxon>
        <taxon>Viridiplantae</taxon>
        <taxon>Streptophyta</taxon>
        <taxon>Embryophyta</taxon>
        <taxon>Tracheophyta</taxon>
        <taxon>Spermatophyta</taxon>
        <taxon>Magnoliopsida</taxon>
        <taxon>Ranunculales</taxon>
        <taxon>Menispermaceae</taxon>
        <taxon>Menispermoideae</taxon>
        <taxon>Cissampelideae</taxon>
        <taxon>Stephania</taxon>
    </lineage>
</organism>
<comment type="caution">
    <text evidence="1">The sequence shown here is derived from an EMBL/GenBank/DDBJ whole genome shotgun (WGS) entry which is preliminary data.</text>
</comment>
<dbReference type="EMBL" id="JBBNAG010000007">
    <property type="protein sequence ID" value="KAK9118525.1"/>
    <property type="molecule type" value="Genomic_DNA"/>
</dbReference>
<reference evidence="1 2" key="1">
    <citation type="submission" date="2024-01" db="EMBL/GenBank/DDBJ databases">
        <title>Genome assemblies of Stephania.</title>
        <authorList>
            <person name="Yang L."/>
        </authorList>
    </citation>
    <scope>NUCLEOTIDE SEQUENCE [LARGE SCALE GENOMIC DNA]</scope>
    <source>
        <strain evidence="1">JXDWG</strain>
        <tissue evidence="1">Leaf</tissue>
    </source>
</reference>
<protein>
    <submittedName>
        <fullName evidence="1">Uncharacterized protein</fullName>
    </submittedName>
</protein>
<gene>
    <name evidence="1" type="ORF">Scep_016618</name>
</gene>